<evidence type="ECO:0000313" key="1">
    <source>
        <dbReference type="EMBL" id="GKV46899.1"/>
    </source>
</evidence>
<dbReference type="Proteomes" id="UP001054252">
    <property type="component" value="Unassembled WGS sequence"/>
</dbReference>
<proteinExistence type="predicted"/>
<name>A0AAV5MD00_9ROSI</name>
<evidence type="ECO:0000313" key="2">
    <source>
        <dbReference type="Proteomes" id="UP001054252"/>
    </source>
</evidence>
<protein>
    <submittedName>
        <fullName evidence="1">Uncharacterized protein</fullName>
    </submittedName>
</protein>
<gene>
    <name evidence="1" type="ORF">SLEP1_g53858</name>
</gene>
<organism evidence="1 2">
    <name type="scientific">Rubroshorea leprosula</name>
    <dbReference type="NCBI Taxonomy" id="152421"/>
    <lineage>
        <taxon>Eukaryota</taxon>
        <taxon>Viridiplantae</taxon>
        <taxon>Streptophyta</taxon>
        <taxon>Embryophyta</taxon>
        <taxon>Tracheophyta</taxon>
        <taxon>Spermatophyta</taxon>
        <taxon>Magnoliopsida</taxon>
        <taxon>eudicotyledons</taxon>
        <taxon>Gunneridae</taxon>
        <taxon>Pentapetalae</taxon>
        <taxon>rosids</taxon>
        <taxon>malvids</taxon>
        <taxon>Malvales</taxon>
        <taxon>Dipterocarpaceae</taxon>
        <taxon>Rubroshorea</taxon>
    </lineage>
</organism>
<reference evidence="1 2" key="1">
    <citation type="journal article" date="2021" name="Commun. Biol.">
        <title>The genome of Shorea leprosula (Dipterocarpaceae) highlights the ecological relevance of drought in aseasonal tropical rainforests.</title>
        <authorList>
            <person name="Ng K.K.S."/>
            <person name="Kobayashi M.J."/>
            <person name="Fawcett J.A."/>
            <person name="Hatakeyama M."/>
            <person name="Paape T."/>
            <person name="Ng C.H."/>
            <person name="Ang C.C."/>
            <person name="Tnah L.H."/>
            <person name="Lee C.T."/>
            <person name="Nishiyama T."/>
            <person name="Sese J."/>
            <person name="O'Brien M.J."/>
            <person name="Copetti D."/>
            <person name="Mohd Noor M.I."/>
            <person name="Ong R.C."/>
            <person name="Putra M."/>
            <person name="Sireger I.Z."/>
            <person name="Indrioko S."/>
            <person name="Kosugi Y."/>
            <person name="Izuno A."/>
            <person name="Isagi Y."/>
            <person name="Lee S.L."/>
            <person name="Shimizu K.K."/>
        </authorList>
    </citation>
    <scope>NUCLEOTIDE SEQUENCE [LARGE SCALE GENOMIC DNA]</scope>
    <source>
        <strain evidence="1">214</strain>
    </source>
</reference>
<sequence length="34" mass="3800">MILTTANNYCPFALFLVLKSALGLESIEEKRSLN</sequence>
<accession>A0AAV5MD00</accession>
<comment type="caution">
    <text evidence="1">The sequence shown here is derived from an EMBL/GenBank/DDBJ whole genome shotgun (WGS) entry which is preliminary data.</text>
</comment>
<dbReference type="AlphaFoldDB" id="A0AAV5MD00"/>
<dbReference type="EMBL" id="BPVZ01000218">
    <property type="protein sequence ID" value="GKV46899.1"/>
    <property type="molecule type" value="Genomic_DNA"/>
</dbReference>
<keyword evidence="2" id="KW-1185">Reference proteome</keyword>